<comment type="caution">
    <text evidence="1">The sequence shown here is derived from an EMBL/GenBank/DDBJ whole genome shotgun (WGS) entry which is preliminary data.</text>
</comment>
<keyword evidence="2" id="KW-1185">Reference proteome</keyword>
<protein>
    <recommendedName>
        <fullName evidence="3">VWFA domain-containing protein</fullName>
    </recommendedName>
</protein>
<gene>
    <name evidence="1" type="ORF">ENSA5_28070</name>
</gene>
<evidence type="ECO:0008006" key="3">
    <source>
        <dbReference type="Google" id="ProtNLM"/>
    </source>
</evidence>
<dbReference type="EMBL" id="PVNK01000138">
    <property type="protein sequence ID" value="PRP99992.1"/>
    <property type="molecule type" value="Genomic_DNA"/>
</dbReference>
<reference evidence="1 2" key="1">
    <citation type="submission" date="2018-03" db="EMBL/GenBank/DDBJ databases">
        <title>Draft Genome Sequences of the Obligatory Marine Myxobacteria Enhygromyxa salina SWB005.</title>
        <authorList>
            <person name="Poehlein A."/>
            <person name="Moghaddam J.A."/>
            <person name="Harms H."/>
            <person name="Alanjari M."/>
            <person name="Koenig G.M."/>
            <person name="Daniel R."/>
            <person name="Schaeberle T.F."/>
        </authorList>
    </citation>
    <scope>NUCLEOTIDE SEQUENCE [LARGE SCALE GENOMIC DNA]</scope>
    <source>
        <strain evidence="1 2">SWB005</strain>
    </source>
</reference>
<proteinExistence type="predicted"/>
<organism evidence="1 2">
    <name type="scientific">Enhygromyxa salina</name>
    <dbReference type="NCBI Taxonomy" id="215803"/>
    <lineage>
        <taxon>Bacteria</taxon>
        <taxon>Pseudomonadati</taxon>
        <taxon>Myxococcota</taxon>
        <taxon>Polyangia</taxon>
        <taxon>Nannocystales</taxon>
        <taxon>Nannocystaceae</taxon>
        <taxon>Enhygromyxa</taxon>
    </lineage>
</organism>
<dbReference type="Proteomes" id="UP000237968">
    <property type="component" value="Unassembled WGS sequence"/>
</dbReference>
<name>A0A2S9Y4G0_9BACT</name>
<evidence type="ECO:0000313" key="2">
    <source>
        <dbReference type="Proteomes" id="UP000237968"/>
    </source>
</evidence>
<evidence type="ECO:0000313" key="1">
    <source>
        <dbReference type="EMBL" id="PRP99992.1"/>
    </source>
</evidence>
<accession>A0A2S9Y4G0</accession>
<sequence length="584" mass="61593">MPLSAFSSACSDGRAGSVCTSSADCSVDLVCVHARGATSGICIEPDEDHGALPPPPSGGGLALTVNRDVDILFVIDNSGSMGEEQAILADNFGSFIAVLEAEGVEANYRIGITTSDSGNPSCPSGVTTPEAGQLVLSSCKDRIGEFTFNNGEIDVTDLACNDICTLSAAELEILPTTTDVDSNAVPRPWLENIEGRKNIPEATDVGEAFKCFGPQGINGCGFESQLESMYLALTRAQDSNEASYGFLRANAILAVVVVTDEADCSYNKSYSEIFEQDGNRVFWSDPNASFPSSAVCWNAGVTCTGDPNNYDSCNPVNKDVDGNEDVSEANAVLHPLSRYVGLLDGLEQEKQQLNADQEVIVALIGGVSSDGAPFYADVSTTDPAFQSDFGIGPGCEAPNPFDPDQPVQAVPPVRLRDVVEDFTPGNMFSICNDDYSDALVAIAAKIRDEIQPACYTKCVRDTDPATELVDPVCTVQEDPPGNDNTILVEECERDGGGAYVINPTTNDYTMPAADANICYALLTDATMLTPSTADDMSDSCAEHNFNLEFEIARRPGFPAVGGTSISATCSLVDFPEVTCPGIGG</sequence>
<dbReference type="AlphaFoldDB" id="A0A2S9Y4G0"/>